<feature type="chain" id="PRO_5032885988" evidence="1">
    <location>
        <begin position="28"/>
        <end position="374"/>
    </location>
</feature>
<gene>
    <name evidence="2" type="ORF">GGQ80_000451</name>
</gene>
<dbReference type="RefSeq" id="WP_183982130.1">
    <property type="nucleotide sequence ID" value="NZ_JACIEV010000001.1"/>
</dbReference>
<dbReference type="EMBL" id="JACIEV010000001">
    <property type="protein sequence ID" value="MBB4152575.1"/>
    <property type="molecule type" value="Genomic_DNA"/>
</dbReference>
<name>A0A840FGW7_9SPHN</name>
<accession>A0A840FGW7</accession>
<organism evidence="2 3">
    <name type="scientific">Sphingomonas jinjuensis</name>
    <dbReference type="NCBI Taxonomy" id="535907"/>
    <lineage>
        <taxon>Bacteria</taxon>
        <taxon>Pseudomonadati</taxon>
        <taxon>Pseudomonadota</taxon>
        <taxon>Alphaproteobacteria</taxon>
        <taxon>Sphingomonadales</taxon>
        <taxon>Sphingomonadaceae</taxon>
        <taxon>Sphingomonas</taxon>
    </lineage>
</organism>
<evidence type="ECO:0000256" key="1">
    <source>
        <dbReference type="SAM" id="SignalP"/>
    </source>
</evidence>
<dbReference type="NCBIfam" id="TIGR01451">
    <property type="entry name" value="B_ant_repeat"/>
    <property type="match status" value="1"/>
</dbReference>
<proteinExistence type="predicted"/>
<evidence type="ECO:0000313" key="3">
    <source>
        <dbReference type="Proteomes" id="UP000529795"/>
    </source>
</evidence>
<feature type="signal peptide" evidence="1">
    <location>
        <begin position="1"/>
        <end position="27"/>
    </location>
</feature>
<dbReference type="Proteomes" id="UP000529795">
    <property type="component" value="Unassembled WGS sequence"/>
</dbReference>
<comment type="caution">
    <text evidence="2">The sequence shown here is derived from an EMBL/GenBank/DDBJ whole genome shotgun (WGS) entry which is preliminary data.</text>
</comment>
<sequence length="374" mass="38057">MSKTGARKALIAGSAVAFVAAAGTAEAQSTAGTTAGTTISNTAQASYTVNGTSQTAQSNTATFVVDRKVNLTVIADQPGNILVNSGQTAAYARFKVTNNTNGIQDFHLAATQAISVAVLPGTDNYDLNNFKVFVDGNNNGTYDPGVDTMTYIDELAPDANIEVFIVGDVPAAQSTGLAFVGLDVIAATGGTSGTKGAVLIPTPLNTLNQDSEIDVVFADNDNDGVGFDIARNGQGWAYAAFEVRASNVALTVTKSANVISDDVSTLNPKALPGAIVEYCLKVTNGTTGVAADNVLLSDVVPANTTYVPGTIVIGAAASVLTDCTVSGYTQNDNGTQASGPYLGAYNATTKTITATIPTLSGNATVAASFRVKIN</sequence>
<dbReference type="AlphaFoldDB" id="A0A840FGW7"/>
<keyword evidence="3" id="KW-1185">Reference proteome</keyword>
<evidence type="ECO:0000313" key="2">
    <source>
        <dbReference type="EMBL" id="MBB4152575.1"/>
    </source>
</evidence>
<reference evidence="2 3" key="1">
    <citation type="submission" date="2020-08" db="EMBL/GenBank/DDBJ databases">
        <title>Genomic Encyclopedia of Type Strains, Phase IV (KMG-IV): sequencing the most valuable type-strain genomes for metagenomic binning, comparative biology and taxonomic classification.</title>
        <authorList>
            <person name="Goeker M."/>
        </authorList>
    </citation>
    <scope>NUCLEOTIDE SEQUENCE [LARGE SCALE GENOMIC DNA]</scope>
    <source>
        <strain evidence="2 3">YC6723</strain>
    </source>
</reference>
<keyword evidence="1" id="KW-0732">Signal</keyword>
<protein>
    <submittedName>
        <fullName evidence="2">Putative repeat protein (TIGR01451 family)</fullName>
    </submittedName>
</protein>
<dbReference type="InterPro" id="IPR047589">
    <property type="entry name" value="DUF11_rpt"/>
</dbReference>